<feature type="compositionally biased region" description="Polar residues" evidence="1">
    <location>
        <begin position="282"/>
        <end position="297"/>
    </location>
</feature>
<dbReference type="OrthoDB" id="551781at2759"/>
<evidence type="ECO:0000256" key="3">
    <source>
        <dbReference type="SAM" id="SignalP"/>
    </source>
</evidence>
<feature type="region of interest" description="Disordered" evidence="1">
    <location>
        <begin position="282"/>
        <end position="324"/>
    </location>
</feature>
<dbReference type="RefSeq" id="XP_002954944.1">
    <property type="nucleotide sequence ID" value="XM_002954898.1"/>
</dbReference>
<gene>
    <name evidence="4" type="ORF">VOLCADRAFT_95847</name>
</gene>
<feature type="compositionally biased region" description="Pro residues" evidence="1">
    <location>
        <begin position="121"/>
        <end position="143"/>
    </location>
</feature>
<evidence type="ECO:0000313" key="4">
    <source>
        <dbReference type="EMBL" id="EFJ43932.1"/>
    </source>
</evidence>
<accession>D8U8J1</accession>
<feature type="region of interest" description="Disordered" evidence="1">
    <location>
        <begin position="803"/>
        <end position="832"/>
    </location>
</feature>
<keyword evidence="2" id="KW-0472">Membrane</keyword>
<feature type="transmembrane region" description="Helical" evidence="2">
    <location>
        <begin position="841"/>
        <end position="870"/>
    </location>
</feature>
<keyword evidence="2" id="KW-0812">Transmembrane</keyword>
<proteinExistence type="predicted"/>
<feature type="region of interest" description="Disordered" evidence="1">
    <location>
        <begin position="121"/>
        <end position="153"/>
    </location>
</feature>
<keyword evidence="5" id="KW-1185">Reference proteome</keyword>
<protein>
    <submittedName>
        <fullName evidence="4">Uncharacterized protein</fullName>
    </submittedName>
</protein>
<feature type="compositionally biased region" description="Low complexity" evidence="1">
    <location>
        <begin position="220"/>
        <end position="230"/>
    </location>
</feature>
<dbReference type="STRING" id="3068.D8U8J1"/>
<feature type="compositionally biased region" description="Polar residues" evidence="1">
    <location>
        <begin position="804"/>
        <end position="813"/>
    </location>
</feature>
<feature type="compositionally biased region" description="Polar residues" evidence="1">
    <location>
        <begin position="695"/>
        <end position="705"/>
    </location>
</feature>
<dbReference type="GeneID" id="9621747"/>
<feature type="region of interest" description="Disordered" evidence="1">
    <location>
        <begin position="692"/>
        <end position="735"/>
    </location>
</feature>
<feature type="region of interest" description="Disordered" evidence="1">
    <location>
        <begin position="218"/>
        <end position="256"/>
    </location>
</feature>
<dbReference type="EMBL" id="GL378368">
    <property type="protein sequence ID" value="EFJ43932.1"/>
    <property type="molecule type" value="Genomic_DNA"/>
</dbReference>
<dbReference type="AlphaFoldDB" id="D8U8J1"/>
<sequence length="920" mass="96189">MLPLLPLLPLLPWILLLLRACTCMSLLHATETSVETGTAGALSQPLARQYSGAAGYTNVIAPDGKCCWDIYSDNFAARNYTITGPSGTNGPWDYSGQWYERADFCDREGAAFWPAATDPRPPIPPVMPKPPEAPAAPPLPPNAPQLKSPPSSMPLPPSPIMYNNCSLAIKEVSFAIPSISRGPFYIAISVLHGGSAYCKLCGCRVSYIILERGASTLYTSSSSPSAPESAKGGYVSGDDGSGTMDGPSPAAQPKLPSIDDLFQLGMNPTGIALPGGLREMNITTVPTSSMPGQQTNESSGGGDSSSNNTDPGHSNNTGVTVTPGESPAAAWMVQPERSGDYLFRMEVGTNLWWRWVVVDIDPPRLSGQLSVSKATVTFGSQALAAQSGVGNAASVRYLLVLLNMSEPVHKFDTATALQLSDSVSVLRAECFEDIETAAKIAGDAPTTVAATVTAPNPPGPPPTPAASSAISKLLQLGDGVMKYAVASGVPFVRSCLVVLYTPEGSRASVTLPEGAVRDFTGNLNSRPLLLEAQLPGAVMQSSSSSADAASTLGPAGTFISGFLSTTTAAAASASSLSILTSRLSMLQNAYHFQLLAMTASLASPGVSHRYRLVAGNLRWSVMSIQGNIPILDTAFGKPMEVKVADQLPTPALRPAGAPTARALLSTLNDDSYASSFRSSRYRRDRSLAAAVVNPIPQQTQPSLSPSAPPTGLNIGSSQPAHASSNSSAASGETANTYKKQQDSLIAWLWSMSQFSSGDNNNSSSYNSSTNNDTVVNNYVIGGAASGNGSVDVLAVDPSGRVLSKNGSHNYRSSNLPPPPATGTPPNNSTAKPTLRVNTQDLIYTLGTAVVLLAAVMLGHALVALLCRLYLGPDLPAVLQFPRMEVALASVIPGFDPLHYLSLRTRRGVKNVLKSFLAQPN</sequence>
<name>D8U8J1_VOLCA</name>
<dbReference type="Proteomes" id="UP000001058">
    <property type="component" value="Unassembled WGS sequence"/>
</dbReference>
<dbReference type="KEGG" id="vcn:VOLCADRAFT_95847"/>
<keyword evidence="2" id="KW-1133">Transmembrane helix</keyword>
<evidence type="ECO:0000256" key="1">
    <source>
        <dbReference type="SAM" id="MobiDB-lite"/>
    </source>
</evidence>
<evidence type="ECO:0000313" key="5">
    <source>
        <dbReference type="Proteomes" id="UP000001058"/>
    </source>
</evidence>
<evidence type="ECO:0000256" key="2">
    <source>
        <dbReference type="SAM" id="Phobius"/>
    </source>
</evidence>
<reference evidence="4 5" key="1">
    <citation type="journal article" date="2010" name="Science">
        <title>Genomic analysis of organismal complexity in the multicellular green alga Volvox carteri.</title>
        <authorList>
            <person name="Prochnik S.E."/>
            <person name="Umen J."/>
            <person name="Nedelcu A.M."/>
            <person name="Hallmann A."/>
            <person name="Miller S.M."/>
            <person name="Nishii I."/>
            <person name="Ferris P."/>
            <person name="Kuo A."/>
            <person name="Mitros T."/>
            <person name="Fritz-Laylin L.K."/>
            <person name="Hellsten U."/>
            <person name="Chapman J."/>
            <person name="Simakov O."/>
            <person name="Rensing S.A."/>
            <person name="Terry A."/>
            <person name="Pangilinan J."/>
            <person name="Kapitonov V."/>
            <person name="Jurka J."/>
            <person name="Salamov A."/>
            <person name="Shapiro H."/>
            <person name="Schmutz J."/>
            <person name="Grimwood J."/>
            <person name="Lindquist E."/>
            <person name="Lucas S."/>
            <person name="Grigoriev I.V."/>
            <person name="Schmitt R."/>
            <person name="Kirk D."/>
            <person name="Rokhsar D.S."/>
        </authorList>
    </citation>
    <scope>NUCLEOTIDE SEQUENCE [LARGE SCALE GENOMIC DNA]</scope>
    <source>
        <strain evidence="5">f. Nagariensis / Eve</strain>
    </source>
</reference>
<feature type="compositionally biased region" description="Low complexity" evidence="1">
    <location>
        <begin position="716"/>
        <end position="730"/>
    </location>
</feature>
<keyword evidence="3" id="KW-0732">Signal</keyword>
<feature type="chain" id="PRO_5003124258" evidence="3">
    <location>
        <begin position="24"/>
        <end position="920"/>
    </location>
</feature>
<dbReference type="PANTHER" id="PTHR24216">
    <property type="entry name" value="PAXILLIN-RELATED"/>
    <property type="match status" value="1"/>
</dbReference>
<feature type="compositionally biased region" description="Polar residues" evidence="1">
    <location>
        <begin position="307"/>
        <end position="320"/>
    </location>
</feature>
<organism evidence="5">
    <name type="scientific">Volvox carteri f. nagariensis</name>
    <dbReference type="NCBI Taxonomy" id="3068"/>
    <lineage>
        <taxon>Eukaryota</taxon>
        <taxon>Viridiplantae</taxon>
        <taxon>Chlorophyta</taxon>
        <taxon>core chlorophytes</taxon>
        <taxon>Chlorophyceae</taxon>
        <taxon>CS clade</taxon>
        <taxon>Chlamydomonadales</taxon>
        <taxon>Volvocaceae</taxon>
        <taxon>Volvox</taxon>
    </lineage>
</organism>
<dbReference type="eggNOG" id="ENOG502QQ2D">
    <property type="taxonomic scope" value="Eukaryota"/>
</dbReference>
<dbReference type="InParanoid" id="D8U8J1"/>
<feature type="signal peptide" evidence="3">
    <location>
        <begin position="1"/>
        <end position="23"/>
    </location>
</feature>